<sequence>MRVFIVDDHEIVREGLRTVLQKDADIEVVGEAGTGAEALDRIKQTQPNAAVVDYRLPDTTGDQLCRQILETSPATAVIILTTYLNEEVVRQSLAAGAVAFVTKASGLDELRKALREIATTEPGTRPASTASIVHRLFAAESSQQAGGGGGKSLTPRQIRVLELVAEGLTYSEIAQKLSISQSTVRFHVQALKERVGARTKTELVATAIRAALISPNSET</sequence>
<dbReference type="InterPro" id="IPR000847">
    <property type="entry name" value="LysR_HTH_N"/>
</dbReference>
<dbReference type="RefSeq" id="WP_158540047.1">
    <property type="nucleotide sequence ID" value="NZ_QJSP01000022.1"/>
</dbReference>
<dbReference type="PROSITE" id="PS00622">
    <property type="entry name" value="HTH_LUXR_1"/>
    <property type="match status" value="1"/>
</dbReference>
<dbReference type="Pfam" id="PF00072">
    <property type="entry name" value="Response_reg"/>
    <property type="match status" value="1"/>
</dbReference>
<dbReference type="AlphaFoldDB" id="A0A318RH51"/>
<organism evidence="7 8">
    <name type="scientific">Williamsia limnetica</name>
    <dbReference type="NCBI Taxonomy" id="882452"/>
    <lineage>
        <taxon>Bacteria</taxon>
        <taxon>Bacillati</taxon>
        <taxon>Actinomycetota</taxon>
        <taxon>Actinomycetes</taxon>
        <taxon>Mycobacteriales</taxon>
        <taxon>Nocardiaceae</taxon>
        <taxon>Williamsia</taxon>
    </lineage>
</organism>
<dbReference type="EMBL" id="QJSP01000022">
    <property type="protein sequence ID" value="PYE12452.1"/>
    <property type="molecule type" value="Genomic_DNA"/>
</dbReference>
<dbReference type="InterPro" id="IPR016032">
    <property type="entry name" value="Sig_transdc_resp-reg_C-effctor"/>
</dbReference>
<dbReference type="Gene3D" id="1.10.10.10">
    <property type="entry name" value="Winged helix-like DNA-binding domain superfamily/Winged helix DNA-binding domain"/>
    <property type="match status" value="1"/>
</dbReference>
<dbReference type="CDD" id="cd06170">
    <property type="entry name" value="LuxR_C_like"/>
    <property type="match status" value="1"/>
</dbReference>
<dbReference type="OrthoDB" id="9816529at2"/>
<reference evidence="7 8" key="1">
    <citation type="submission" date="2018-06" db="EMBL/GenBank/DDBJ databases">
        <title>Genomic Encyclopedia of Type Strains, Phase IV (KMG-IV): sequencing the most valuable type-strain genomes for metagenomic binning, comparative biology and taxonomic classification.</title>
        <authorList>
            <person name="Goeker M."/>
        </authorList>
    </citation>
    <scope>NUCLEOTIDE SEQUENCE [LARGE SCALE GENOMIC DNA]</scope>
    <source>
        <strain evidence="7 8">DSM 45521</strain>
    </source>
</reference>
<evidence type="ECO:0000256" key="1">
    <source>
        <dbReference type="ARBA" id="ARBA00022553"/>
    </source>
</evidence>
<dbReference type="PRINTS" id="PR00038">
    <property type="entry name" value="HTHLUXR"/>
</dbReference>
<evidence type="ECO:0000313" key="8">
    <source>
        <dbReference type="Proteomes" id="UP000247591"/>
    </source>
</evidence>
<dbReference type="Proteomes" id="UP000247591">
    <property type="component" value="Unassembled WGS sequence"/>
</dbReference>
<feature type="domain" description="Response regulatory" evidence="5">
    <location>
        <begin position="2"/>
        <end position="118"/>
    </location>
</feature>
<feature type="modified residue" description="4-aspartylphosphate" evidence="3">
    <location>
        <position position="53"/>
    </location>
</feature>
<dbReference type="InterPro" id="IPR058245">
    <property type="entry name" value="NreC/VraR/RcsB-like_REC"/>
</dbReference>
<keyword evidence="1 3" id="KW-0597">Phosphoprotein</keyword>
<keyword evidence="2" id="KW-0238">DNA-binding</keyword>
<dbReference type="InterPro" id="IPR036388">
    <property type="entry name" value="WH-like_DNA-bd_sf"/>
</dbReference>
<dbReference type="SMART" id="SM00421">
    <property type="entry name" value="HTH_LUXR"/>
    <property type="match status" value="1"/>
</dbReference>
<evidence type="ECO:0000259" key="5">
    <source>
        <dbReference type="PROSITE" id="PS50110"/>
    </source>
</evidence>
<dbReference type="PROSITE" id="PS50043">
    <property type="entry name" value="HTH_LUXR_2"/>
    <property type="match status" value="1"/>
</dbReference>
<evidence type="ECO:0000259" key="6">
    <source>
        <dbReference type="PROSITE" id="PS50931"/>
    </source>
</evidence>
<evidence type="ECO:0000313" key="7">
    <source>
        <dbReference type="EMBL" id="PYE12452.1"/>
    </source>
</evidence>
<name>A0A318RH51_WILLI</name>
<protein>
    <submittedName>
        <fullName evidence="7">LuxR family two component transcriptional regulator</fullName>
    </submittedName>
</protein>
<dbReference type="CDD" id="cd17535">
    <property type="entry name" value="REC_NarL-like"/>
    <property type="match status" value="1"/>
</dbReference>
<dbReference type="PROSITE" id="PS50110">
    <property type="entry name" value="RESPONSE_REGULATORY"/>
    <property type="match status" value="1"/>
</dbReference>
<accession>A0A318RH51</accession>
<feature type="domain" description="HTH luxR-type" evidence="4">
    <location>
        <begin position="146"/>
        <end position="211"/>
    </location>
</feature>
<dbReference type="PANTHER" id="PTHR43214">
    <property type="entry name" value="TWO-COMPONENT RESPONSE REGULATOR"/>
    <property type="match status" value="1"/>
</dbReference>
<dbReference type="InterPro" id="IPR039420">
    <property type="entry name" value="WalR-like"/>
</dbReference>
<evidence type="ECO:0000256" key="2">
    <source>
        <dbReference type="ARBA" id="ARBA00023125"/>
    </source>
</evidence>
<comment type="caution">
    <text evidence="7">The sequence shown here is derived from an EMBL/GenBank/DDBJ whole genome shotgun (WGS) entry which is preliminary data.</text>
</comment>
<gene>
    <name evidence="7" type="ORF">DFR67_12236</name>
</gene>
<dbReference type="SMART" id="SM00448">
    <property type="entry name" value="REC"/>
    <property type="match status" value="1"/>
</dbReference>
<dbReference type="InterPro" id="IPR001789">
    <property type="entry name" value="Sig_transdc_resp-reg_receiver"/>
</dbReference>
<dbReference type="GO" id="GO:0003700">
    <property type="term" value="F:DNA-binding transcription factor activity"/>
    <property type="evidence" value="ECO:0007669"/>
    <property type="project" value="InterPro"/>
</dbReference>
<evidence type="ECO:0000259" key="4">
    <source>
        <dbReference type="PROSITE" id="PS50043"/>
    </source>
</evidence>
<dbReference type="InterPro" id="IPR000792">
    <property type="entry name" value="Tscrpt_reg_LuxR_C"/>
</dbReference>
<dbReference type="GO" id="GO:0003677">
    <property type="term" value="F:DNA binding"/>
    <property type="evidence" value="ECO:0007669"/>
    <property type="project" value="UniProtKB-KW"/>
</dbReference>
<evidence type="ECO:0000256" key="3">
    <source>
        <dbReference type="PROSITE-ProRule" id="PRU00169"/>
    </source>
</evidence>
<dbReference type="Pfam" id="PF00196">
    <property type="entry name" value="GerE"/>
    <property type="match status" value="1"/>
</dbReference>
<dbReference type="GO" id="GO:0000160">
    <property type="term" value="P:phosphorelay signal transduction system"/>
    <property type="evidence" value="ECO:0007669"/>
    <property type="project" value="InterPro"/>
</dbReference>
<dbReference type="SUPFAM" id="SSF52172">
    <property type="entry name" value="CheY-like"/>
    <property type="match status" value="1"/>
</dbReference>
<feature type="domain" description="HTH lysR-type" evidence="6">
    <location>
        <begin position="153"/>
        <end position="206"/>
    </location>
</feature>
<dbReference type="Gene3D" id="3.40.50.2300">
    <property type="match status" value="1"/>
</dbReference>
<dbReference type="SUPFAM" id="SSF46894">
    <property type="entry name" value="C-terminal effector domain of the bipartite response regulators"/>
    <property type="match status" value="1"/>
</dbReference>
<dbReference type="PROSITE" id="PS50931">
    <property type="entry name" value="HTH_LYSR"/>
    <property type="match status" value="1"/>
</dbReference>
<keyword evidence="8" id="KW-1185">Reference proteome</keyword>
<dbReference type="InterPro" id="IPR011006">
    <property type="entry name" value="CheY-like_superfamily"/>
</dbReference>
<dbReference type="PANTHER" id="PTHR43214:SF43">
    <property type="entry name" value="TWO-COMPONENT RESPONSE REGULATOR"/>
    <property type="match status" value="1"/>
</dbReference>
<proteinExistence type="predicted"/>